<evidence type="ECO:0000313" key="3">
    <source>
        <dbReference type="Proteomes" id="UP001163846"/>
    </source>
</evidence>
<dbReference type="InterPro" id="IPR036047">
    <property type="entry name" value="F-box-like_dom_sf"/>
</dbReference>
<dbReference type="SUPFAM" id="SSF81383">
    <property type="entry name" value="F-box domain"/>
    <property type="match status" value="1"/>
</dbReference>
<dbReference type="EMBL" id="MU806330">
    <property type="protein sequence ID" value="KAJ3836315.1"/>
    <property type="molecule type" value="Genomic_DNA"/>
</dbReference>
<protein>
    <recommendedName>
        <fullName evidence="1">F-box domain-containing protein</fullName>
    </recommendedName>
</protein>
<dbReference type="PROSITE" id="PS50181">
    <property type="entry name" value="FBOX"/>
    <property type="match status" value="1"/>
</dbReference>
<name>A0AA38P4S2_9AGAR</name>
<gene>
    <name evidence="2" type="ORF">F5878DRAFT_541590</name>
</gene>
<sequence length="106" mass="12102">MAEQFRGIRGKLGVLEKLAKDMPLDVVLEIFCYLEPRDLLWLACTTKDLRAILMSKSSVNIWRTTLRNVEGLPPCPADLNEPQFANLLFEPYCHVSCQTHEILPES</sequence>
<comment type="caution">
    <text evidence="2">The sequence shown here is derived from an EMBL/GenBank/DDBJ whole genome shotgun (WGS) entry which is preliminary data.</text>
</comment>
<dbReference type="AlphaFoldDB" id="A0AA38P4S2"/>
<reference evidence="2" key="1">
    <citation type="submission" date="2022-08" db="EMBL/GenBank/DDBJ databases">
        <authorList>
            <consortium name="DOE Joint Genome Institute"/>
            <person name="Min B."/>
            <person name="Riley R."/>
            <person name="Sierra-Patev S."/>
            <person name="Naranjo-Ortiz M."/>
            <person name="Looney B."/>
            <person name="Konkel Z."/>
            <person name="Slot J.C."/>
            <person name="Sakamoto Y."/>
            <person name="Steenwyk J.L."/>
            <person name="Rokas A."/>
            <person name="Carro J."/>
            <person name="Camarero S."/>
            <person name="Ferreira P."/>
            <person name="Molpeceres G."/>
            <person name="Ruiz-Duenas F.J."/>
            <person name="Serrano A."/>
            <person name="Henrissat B."/>
            <person name="Drula E."/>
            <person name="Hughes K.W."/>
            <person name="Mata J.L."/>
            <person name="Ishikawa N.K."/>
            <person name="Vargas-Isla R."/>
            <person name="Ushijima S."/>
            <person name="Smith C.A."/>
            <person name="Ahrendt S."/>
            <person name="Andreopoulos W."/>
            <person name="He G."/>
            <person name="Labutti K."/>
            <person name="Lipzen A."/>
            <person name="Ng V."/>
            <person name="Sandor L."/>
            <person name="Barry K."/>
            <person name="Martinez A.T."/>
            <person name="Xiao Y."/>
            <person name="Gibbons J.G."/>
            <person name="Terashima K."/>
            <person name="Hibbett D.S."/>
            <person name="Grigoriev I.V."/>
        </authorList>
    </citation>
    <scope>NUCLEOTIDE SEQUENCE</scope>
    <source>
        <strain evidence="2">TFB9207</strain>
    </source>
</reference>
<dbReference type="InterPro" id="IPR001810">
    <property type="entry name" value="F-box_dom"/>
</dbReference>
<dbReference type="SMART" id="SM00256">
    <property type="entry name" value="FBOX"/>
    <property type="match status" value="1"/>
</dbReference>
<evidence type="ECO:0000259" key="1">
    <source>
        <dbReference type="PROSITE" id="PS50181"/>
    </source>
</evidence>
<organism evidence="2 3">
    <name type="scientific">Lentinula raphanica</name>
    <dbReference type="NCBI Taxonomy" id="153919"/>
    <lineage>
        <taxon>Eukaryota</taxon>
        <taxon>Fungi</taxon>
        <taxon>Dikarya</taxon>
        <taxon>Basidiomycota</taxon>
        <taxon>Agaricomycotina</taxon>
        <taxon>Agaricomycetes</taxon>
        <taxon>Agaricomycetidae</taxon>
        <taxon>Agaricales</taxon>
        <taxon>Marasmiineae</taxon>
        <taxon>Omphalotaceae</taxon>
        <taxon>Lentinula</taxon>
    </lineage>
</organism>
<dbReference type="Proteomes" id="UP001163846">
    <property type="component" value="Unassembled WGS sequence"/>
</dbReference>
<dbReference type="Pfam" id="PF00646">
    <property type="entry name" value="F-box"/>
    <property type="match status" value="1"/>
</dbReference>
<dbReference type="CDD" id="cd09917">
    <property type="entry name" value="F-box_SF"/>
    <property type="match status" value="1"/>
</dbReference>
<proteinExistence type="predicted"/>
<dbReference type="Gene3D" id="1.20.1280.50">
    <property type="match status" value="1"/>
</dbReference>
<keyword evidence="3" id="KW-1185">Reference proteome</keyword>
<feature type="domain" description="F-box" evidence="1">
    <location>
        <begin position="16"/>
        <end position="65"/>
    </location>
</feature>
<evidence type="ECO:0000313" key="2">
    <source>
        <dbReference type="EMBL" id="KAJ3836315.1"/>
    </source>
</evidence>
<accession>A0AA38P4S2</accession>